<dbReference type="GO" id="GO:0035735">
    <property type="term" value="P:intraciliary transport involved in cilium assembly"/>
    <property type="evidence" value="ECO:0000318"/>
    <property type="project" value="GO_Central"/>
</dbReference>
<dbReference type="OMA" id="FWEIAQG"/>
<keyword evidence="8" id="KW-0493">Microtubule</keyword>
<dbReference type="Pfam" id="PF05783">
    <property type="entry name" value="DLIC"/>
    <property type="match status" value="1"/>
</dbReference>
<dbReference type="GO" id="GO:0036064">
    <property type="term" value="C:ciliary basal body"/>
    <property type="evidence" value="ECO:0000318"/>
    <property type="project" value="GO_Central"/>
</dbReference>
<protein>
    <recommendedName>
        <fullName evidence="5">Cytoplasmic dynein 2 light intermediate chain 1</fullName>
    </recommendedName>
</protein>
<comment type="similarity">
    <text evidence="4">Belongs to the dynein light intermediate chain family.</text>
</comment>
<keyword evidence="10" id="KW-0243">Dynein</keyword>
<evidence type="ECO:0000256" key="2">
    <source>
        <dbReference type="ARBA" id="ARBA00004300"/>
    </source>
</evidence>
<dbReference type="InterPro" id="IPR022780">
    <property type="entry name" value="Dynein_light_int_chain"/>
</dbReference>
<dbReference type="PANTHER" id="PTHR13236:SF0">
    <property type="entry name" value="CYTOPLASMIC DYNEIN 2 LIGHT INTERMEDIATE CHAIN 1"/>
    <property type="match status" value="1"/>
</dbReference>
<dbReference type="PANTHER" id="PTHR13236">
    <property type="entry name" value="DYNEIN 2 LIGHT INTERMEDIATE CHAIN, ISOFORM 2"/>
    <property type="match status" value="1"/>
</dbReference>
<name>A0A7M7PSM2_STRPU</name>
<dbReference type="GO" id="GO:0005930">
    <property type="term" value="C:axoneme"/>
    <property type="evidence" value="ECO:0000318"/>
    <property type="project" value="GO_Central"/>
</dbReference>
<accession>A0A7M7PSM2</accession>
<evidence type="ECO:0000256" key="7">
    <source>
        <dbReference type="ARBA" id="ARBA00022490"/>
    </source>
</evidence>
<reference evidence="16" key="2">
    <citation type="submission" date="2021-01" db="UniProtKB">
        <authorList>
            <consortium name="EnsemblMetazoa"/>
        </authorList>
    </citation>
    <scope>IDENTIFICATION</scope>
</reference>
<comment type="subcellular location">
    <subcellularLocation>
        <location evidence="3">Cytoplasm</location>
        <location evidence="3">Cytoskeleton</location>
        <location evidence="3">Cilium axoneme</location>
    </subcellularLocation>
    <subcellularLocation>
        <location evidence="1">Cytoplasm</location>
        <location evidence="1">Cytoskeleton</location>
        <location evidence="1">Cilium basal body</location>
    </subcellularLocation>
    <subcellularLocation>
        <location evidence="2">Cytoplasm</location>
        <location evidence="2">Cytoskeleton</location>
        <location evidence="2">Microtubule organizing center</location>
        <location evidence="2">Centrosome</location>
    </subcellularLocation>
</comment>
<evidence type="ECO:0000256" key="15">
    <source>
        <dbReference type="SAM" id="MobiDB-lite"/>
    </source>
</evidence>
<dbReference type="CTD" id="51626"/>
<keyword evidence="17" id="KW-1185">Reference proteome</keyword>
<evidence type="ECO:0000256" key="1">
    <source>
        <dbReference type="ARBA" id="ARBA00004120"/>
    </source>
</evidence>
<evidence type="ECO:0000256" key="11">
    <source>
        <dbReference type="ARBA" id="ARBA00023069"/>
    </source>
</evidence>
<sequence length="365" mass="41132">MPKDKEKSIWDIAILEAEQKHATESKEQGGETKGSENHILFIGSKNAGKTSIILRFLEKEEAPKPTIALEYTFGRRAKGHNMVKDICHIWELGGGTFLSQLTEIPLSEDTIMSSSLMVVMDLSQPYELWHTMETLIKGALDHVEQVISKAARNDPKIQDKIKERAWKRIGIDHPDRDMLDPFPLPLVIVGTKYDVYQDFDPEKRKVISKTLRFIAHNYGAALQFSSNKTDALMSRTKNLVSHLAFGTTLSLKTISIDPNKPISVPFGLDSLEQIGLPPVADDDLGRSNARTPLDLWKQAFTSYFPQKSTIKAIVEDPSKDPQYAEAAVDNMREQKNKELERYRKQAERRAKENKTGGSGEGTLRL</sequence>
<feature type="compositionally biased region" description="Basic and acidic residues" evidence="15">
    <location>
        <begin position="330"/>
        <end position="354"/>
    </location>
</feature>
<evidence type="ECO:0000256" key="10">
    <source>
        <dbReference type="ARBA" id="ARBA00023017"/>
    </source>
</evidence>
<evidence type="ECO:0000256" key="4">
    <source>
        <dbReference type="ARBA" id="ARBA00006831"/>
    </source>
</evidence>
<dbReference type="EnsemblMetazoa" id="XM_030998810">
    <property type="protein sequence ID" value="XP_030854670"/>
    <property type="gene ID" value="LOC589538"/>
</dbReference>
<keyword evidence="13" id="KW-0206">Cytoskeleton</keyword>
<dbReference type="GO" id="GO:0005868">
    <property type="term" value="C:cytoplasmic dynein complex"/>
    <property type="evidence" value="ECO:0000318"/>
    <property type="project" value="GO_Central"/>
</dbReference>
<evidence type="ECO:0000256" key="13">
    <source>
        <dbReference type="ARBA" id="ARBA00023212"/>
    </source>
</evidence>
<keyword evidence="7" id="KW-0963">Cytoplasm</keyword>
<keyword evidence="9" id="KW-0970">Cilium biogenesis/degradation</keyword>
<dbReference type="GeneID" id="589538"/>
<proteinExistence type="inferred from homology"/>
<dbReference type="GO" id="GO:0005813">
    <property type="term" value="C:centrosome"/>
    <property type="evidence" value="ECO:0007669"/>
    <property type="project" value="UniProtKB-SubCell"/>
</dbReference>
<dbReference type="Gene3D" id="3.40.50.300">
    <property type="entry name" value="P-loop containing nucleotide triphosphate hydrolases"/>
    <property type="match status" value="1"/>
</dbReference>
<dbReference type="OrthoDB" id="10263060at2759"/>
<reference evidence="17" key="1">
    <citation type="submission" date="2015-02" db="EMBL/GenBank/DDBJ databases">
        <title>Genome sequencing for Strongylocentrotus purpuratus.</title>
        <authorList>
            <person name="Murali S."/>
            <person name="Liu Y."/>
            <person name="Vee V."/>
            <person name="English A."/>
            <person name="Wang M."/>
            <person name="Skinner E."/>
            <person name="Han Y."/>
            <person name="Muzny D.M."/>
            <person name="Worley K.C."/>
            <person name="Gibbs R.A."/>
        </authorList>
    </citation>
    <scope>NUCLEOTIDE SEQUENCE</scope>
</reference>
<evidence type="ECO:0000313" key="16">
    <source>
        <dbReference type="EnsemblMetazoa" id="XP_030854670"/>
    </source>
</evidence>
<keyword evidence="14" id="KW-0966">Cell projection</keyword>
<dbReference type="GO" id="GO:0045504">
    <property type="term" value="F:dynein heavy chain binding"/>
    <property type="evidence" value="ECO:0000318"/>
    <property type="project" value="GO_Central"/>
</dbReference>
<dbReference type="FunCoup" id="A0A7M7PSM2">
    <property type="interactions" value="335"/>
</dbReference>
<evidence type="ECO:0000256" key="3">
    <source>
        <dbReference type="ARBA" id="ARBA00004430"/>
    </source>
</evidence>
<dbReference type="RefSeq" id="XP_030854670.1">
    <property type="nucleotide sequence ID" value="XM_030998810.1"/>
</dbReference>
<evidence type="ECO:0000256" key="14">
    <source>
        <dbReference type="ARBA" id="ARBA00023273"/>
    </source>
</evidence>
<keyword evidence="12" id="KW-0505">Motor protein</keyword>
<dbReference type="Proteomes" id="UP000007110">
    <property type="component" value="Unassembled WGS sequence"/>
</dbReference>
<evidence type="ECO:0000256" key="6">
    <source>
        <dbReference type="ARBA" id="ARBA00022473"/>
    </source>
</evidence>
<keyword evidence="6" id="KW-0217">Developmental protein</keyword>
<dbReference type="InterPro" id="IPR040045">
    <property type="entry name" value="DYNC2LI1"/>
</dbReference>
<dbReference type="GO" id="GO:0035721">
    <property type="term" value="P:intraciliary retrograde transport"/>
    <property type="evidence" value="ECO:0000318"/>
    <property type="project" value="GO_Central"/>
</dbReference>
<feature type="compositionally biased region" description="Gly residues" evidence="15">
    <location>
        <begin position="356"/>
        <end position="365"/>
    </location>
</feature>
<evidence type="ECO:0000256" key="9">
    <source>
        <dbReference type="ARBA" id="ARBA00022794"/>
    </source>
</evidence>
<evidence type="ECO:0000256" key="8">
    <source>
        <dbReference type="ARBA" id="ARBA00022701"/>
    </source>
</evidence>
<dbReference type="InterPro" id="IPR027417">
    <property type="entry name" value="P-loop_NTPase"/>
</dbReference>
<dbReference type="InParanoid" id="A0A7M7PSM2"/>
<keyword evidence="11" id="KW-0969">Cilium</keyword>
<dbReference type="AlphaFoldDB" id="A0A7M7PSM2"/>
<dbReference type="SUPFAM" id="SSF52540">
    <property type="entry name" value="P-loop containing nucleoside triphosphate hydrolases"/>
    <property type="match status" value="1"/>
</dbReference>
<dbReference type="KEGG" id="spu:589538"/>
<dbReference type="GO" id="GO:0005874">
    <property type="term" value="C:microtubule"/>
    <property type="evidence" value="ECO:0007669"/>
    <property type="project" value="UniProtKB-KW"/>
</dbReference>
<evidence type="ECO:0000256" key="5">
    <source>
        <dbReference type="ARBA" id="ARBA00018863"/>
    </source>
</evidence>
<evidence type="ECO:0000313" key="17">
    <source>
        <dbReference type="Proteomes" id="UP000007110"/>
    </source>
</evidence>
<organism evidence="16 17">
    <name type="scientific">Strongylocentrotus purpuratus</name>
    <name type="common">Purple sea urchin</name>
    <dbReference type="NCBI Taxonomy" id="7668"/>
    <lineage>
        <taxon>Eukaryota</taxon>
        <taxon>Metazoa</taxon>
        <taxon>Echinodermata</taxon>
        <taxon>Eleutherozoa</taxon>
        <taxon>Echinozoa</taxon>
        <taxon>Echinoidea</taxon>
        <taxon>Euechinoidea</taxon>
        <taxon>Echinacea</taxon>
        <taxon>Camarodonta</taxon>
        <taxon>Echinidea</taxon>
        <taxon>Strongylocentrotidae</taxon>
        <taxon>Strongylocentrotus</taxon>
    </lineage>
</organism>
<feature type="region of interest" description="Disordered" evidence="15">
    <location>
        <begin position="330"/>
        <end position="365"/>
    </location>
</feature>
<evidence type="ECO:0000256" key="12">
    <source>
        <dbReference type="ARBA" id="ARBA00023175"/>
    </source>
</evidence>